<dbReference type="OrthoDB" id="203908at2759"/>
<dbReference type="CDD" id="cd08252">
    <property type="entry name" value="AL_MDR"/>
    <property type="match status" value="1"/>
</dbReference>
<dbReference type="AlphaFoldDB" id="A0A165V257"/>
<dbReference type="GO" id="GO:0016491">
    <property type="term" value="F:oxidoreductase activity"/>
    <property type="evidence" value="ECO:0007669"/>
    <property type="project" value="InterPro"/>
</dbReference>
<dbReference type="SMART" id="SM00829">
    <property type="entry name" value="PKS_ER"/>
    <property type="match status" value="1"/>
</dbReference>
<feature type="domain" description="Enoyl reductase (ER)" evidence="2">
    <location>
        <begin position="10"/>
        <end position="328"/>
    </location>
</feature>
<keyword evidence="4" id="KW-1185">Reference proteome</keyword>
<dbReference type="STRING" id="1314782.A0A165V257"/>
<evidence type="ECO:0000256" key="1">
    <source>
        <dbReference type="ARBA" id="ARBA00022857"/>
    </source>
</evidence>
<dbReference type="Gene3D" id="3.40.50.720">
    <property type="entry name" value="NAD(P)-binding Rossmann-like Domain"/>
    <property type="match status" value="1"/>
</dbReference>
<dbReference type="EMBL" id="KV425555">
    <property type="protein sequence ID" value="KZT29040.1"/>
    <property type="molecule type" value="Genomic_DNA"/>
</dbReference>
<dbReference type="InterPro" id="IPR051603">
    <property type="entry name" value="Zinc-ADH_QOR/CCCR"/>
</dbReference>
<dbReference type="InParanoid" id="A0A165V257"/>
<name>A0A165V257_9AGAM</name>
<dbReference type="PANTHER" id="PTHR44154">
    <property type="entry name" value="QUINONE OXIDOREDUCTASE"/>
    <property type="match status" value="1"/>
</dbReference>
<proteinExistence type="predicted"/>
<protein>
    <submittedName>
        <fullName evidence="3">Quinone oxidoreductase</fullName>
    </submittedName>
</protein>
<dbReference type="SUPFAM" id="SSF50129">
    <property type="entry name" value="GroES-like"/>
    <property type="match status" value="1"/>
</dbReference>
<dbReference type="Pfam" id="PF13602">
    <property type="entry name" value="ADH_zinc_N_2"/>
    <property type="match status" value="1"/>
</dbReference>
<dbReference type="PANTHER" id="PTHR44154:SF1">
    <property type="entry name" value="QUINONE OXIDOREDUCTASE"/>
    <property type="match status" value="1"/>
</dbReference>
<dbReference type="InterPro" id="IPR014182">
    <property type="entry name" value="ADH_Zn_typ-1"/>
</dbReference>
<dbReference type="InterPro" id="IPR020843">
    <property type="entry name" value="ER"/>
</dbReference>
<sequence>MNAIVVESYGGIDRLAPRQVPKPSPNGRDLLACSVNPIDIKVRAGKYDDYPDYYERVPRLYQICGFDTAGLVEEVGEDCTLFKPGDDVFYSGSPIRHGSNAERQLVDERSVGRKPKNLSFVEAAAMPLTYVTAYEALVERMEIQKGERAGLLIINGSGGVGSVANQIARTALELPVVVTTASRPESQEFTKAMGATHVINHRHDLKEQIDELHLQVPINHTTDQYMDVCAKICAPFGKIVSIVQGQARMFGTQFMAKSLAFIWEVIGTKPYYGVDLDSQHDILNELADLIEAGRIVCHLKQKLKLTAEGLRQAHGMIEDGGSIGKIALGIDESGDGDSFA</sequence>
<organism evidence="3 4">
    <name type="scientific">Neolentinus lepideus HHB14362 ss-1</name>
    <dbReference type="NCBI Taxonomy" id="1314782"/>
    <lineage>
        <taxon>Eukaryota</taxon>
        <taxon>Fungi</taxon>
        <taxon>Dikarya</taxon>
        <taxon>Basidiomycota</taxon>
        <taxon>Agaricomycotina</taxon>
        <taxon>Agaricomycetes</taxon>
        <taxon>Gloeophyllales</taxon>
        <taxon>Gloeophyllaceae</taxon>
        <taxon>Neolentinus</taxon>
    </lineage>
</organism>
<evidence type="ECO:0000313" key="4">
    <source>
        <dbReference type="Proteomes" id="UP000076761"/>
    </source>
</evidence>
<evidence type="ECO:0000313" key="3">
    <source>
        <dbReference type="EMBL" id="KZT29040.1"/>
    </source>
</evidence>
<dbReference type="Proteomes" id="UP000076761">
    <property type="component" value="Unassembled WGS sequence"/>
</dbReference>
<dbReference type="InterPro" id="IPR013154">
    <property type="entry name" value="ADH-like_N"/>
</dbReference>
<gene>
    <name evidence="3" type="ORF">NEOLEDRAFT_1160708</name>
</gene>
<accession>A0A165V257</accession>
<dbReference type="GO" id="GO:0008270">
    <property type="term" value="F:zinc ion binding"/>
    <property type="evidence" value="ECO:0007669"/>
    <property type="project" value="InterPro"/>
</dbReference>
<dbReference type="InterPro" id="IPR011032">
    <property type="entry name" value="GroES-like_sf"/>
</dbReference>
<dbReference type="Pfam" id="PF08240">
    <property type="entry name" value="ADH_N"/>
    <property type="match status" value="1"/>
</dbReference>
<evidence type="ECO:0000259" key="2">
    <source>
        <dbReference type="SMART" id="SM00829"/>
    </source>
</evidence>
<dbReference type="Gene3D" id="3.90.180.10">
    <property type="entry name" value="Medium-chain alcohol dehydrogenases, catalytic domain"/>
    <property type="match status" value="1"/>
</dbReference>
<reference evidence="3 4" key="1">
    <citation type="journal article" date="2016" name="Mol. Biol. Evol.">
        <title>Comparative Genomics of Early-Diverging Mushroom-Forming Fungi Provides Insights into the Origins of Lignocellulose Decay Capabilities.</title>
        <authorList>
            <person name="Nagy L.G."/>
            <person name="Riley R."/>
            <person name="Tritt A."/>
            <person name="Adam C."/>
            <person name="Daum C."/>
            <person name="Floudas D."/>
            <person name="Sun H."/>
            <person name="Yadav J.S."/>
            <person name="Pangilinan J."/>
            <person name="Larsson K.H."/>
            <person name="Matsuura K."/>
            <person name="Barry K."/>
            <person name="Labutti K."/>
            <person name="Kuo R."/>
            <person name="Ohm R.A."/>
            <person name="Bhattacharya S.S."/>
            <person name="Shirouzu T."/>
            <person name="Yoshinaga Y."/>
            <person name="Martin F.M."/>
            <person name="Grigoriev I.V."/>
            <person name="Hibbett D.S."/>
        </authorList>
    </citation>
    <scope>NUCLEOTIDE SEQUENCE [LARGE SCALE GENOMIC DNA]</scope>
    <source>
        <strain evidence="3 4">HHB14362 ss-1</strain>
    </source>
</reference>
<keyword evidence="1" id="KW-0521">NADP</keyword>
<dbReference type="SUPFAM" id="SSF51735">
    <property type="entry name" value="NAD(P)-binding Rossmann-fold domains"/>
    <property type="match status" value="1"/>
</dbReference>
<dbReference type="InterPro" id="IPR036291">
    <property type="entry name" value="NAD(P)-bd_dom_sf"/>
</dbReference>